<reference evidence="1" key="1">
    <citation type="submission" date="2022-07" db="EMBL/GenBank/DDBJ databases">
        <title>Phylogenomic reconstructions and comparative analyses of Kickxellomycotina fungi.</title>
        <authorList>
            <person name="Reynolds N.K."/>
            <person name="Stajich J.E."/>
            <person name="Barry K."/>
            <person name="Grigoriev I.V."/>
            <person name="Crous P."/>
            <person name="Smith M.E."/>
        </authorList>
    </citation>
    <scope>NUCLEOTIDE SEQUENCE</scope>
    <source>
        <strain evidence="1">NRRL 1566</strain>
    </source>
</reference>
<evidence type="ECO:0000313" key="1">
    <source>
        <dbReference type="EMBL" id="KAJ2848261.1"/>
    </source>
</evidence>
<comment type="caution">
    <text evidence="1">The sequence shown here is derived from an EMBL/GenBank/DDBJ whole genome shotgun (WGS) entry which is preliminary data.</text>
</comment>
<evidence type="ECO:0000313" key="2">
    <source>
        <dbReference type="Proteomes" id="UP001139887"/>
    </source>
</evidence>
<accession>A0A9W8I5H1</accession>
<keyword evidence="2" id="KW-1185">Reference proteome</keyword>
<name>A0A9W8I5H1_9FUNG</name>
<gene>
    <name evidence="1" type="ORF">IWW36_003402</name>
</gene>
<dbReference type="OrthoDB" id="5538472at2759"/>
<dbReference type="AlphaFoldDB" id="A0A9W8I5H1"/>
<dbReference type="Proteomes" id="UP001139887">
    <property type="component" value="Unassembled WGS sequence"/>
</dbReference>
<protein>
    <submittedName>
        <fullName evidence="1">Uncharacterized protein</fullName>
    </submittedName>
</protein>
<organism evidence="1 2">
    <name type="scientific">Coemansia brasiliensis</name>
    <dbReference type="NCBI Taxonomy" id="2650707"/>
    <lineage>
        <taxon>Eukaryota</taxon>
        <taxon>Fungi</taxon>
        <taxon>Fungi incertae sedis</taxon>
        <taxon>Zoopagomycota</taxon>
        <taxon>Kickxellomycotina</taxon>
        <taxon>Kickxellomycetes</taxon>
        <taxon>Kickxellales</taxon>
        <taxon>Kickxellaceae</taxon>
        <taxon>Coemansia</taxon>
    </lineage>
</organism>
<sequence length="273" mass="31546">MSGNLTMPRADSEELRPSAWRDEHFMRMSYAMTAGKLVANLDEPAVLSCLNEHISQRCIIRPVFDYMFFQFIETHETELPLRSESLQFQIYSTVREVMHRVYKDGEMPLTYVMYTTLFAIAETNDKIAEAVWRQNQRTELCSTILSLDISDDSTISSNGSMREDPLSSRELLCLLDWEFAAVLGYMLAHRYHEANVDNTKMRAQLGALAFGVDSSQAQPFPPLLPMQDTQFHQFIRSHVSSIYSKWPHGFFYMVLDEAVDAYNAIIQDIRHNF</sequence>
<proteinExistence type="predicted"/>
<dbReference type="EMBL" id="JANBUW010000190">
    <property type="protein sequence ID" value="KAJ2848261.1"/>
    <property type="molecule type" value="Genomic_DNA"/>
</dbReference>